<dbReference type="EMBL" id="JAPOHA010000003">
    <property type="protein sequence ID" value="MCY1713376.1"/>
    <property type="molecule type" value="Genomic_DNA"/>
</dbReference>
<dbReference type="SUPFAM" id="SSF56349">
    <property type="entry name" value="DNA breaking-rejoining enzymes"/>
    <property type="match status" value="1"/>
</dbReference>
<keyword evidence="3" id="KW-0233">DNA recombination</keyword>
<sequence>MREGSSVESQLSTRSAEVSSQISNSIQLLMKPNSLGFRRITVKEYLDKNLLSFYPKASERTKHCYVTASKTLVKLIGNLYLDELTRSILQNTLDGLSNYSQSKIDKVRLVMKKMVDMAVEDELISKNVAKKVYSPKSKKIDIRSEDEKIYLKKQLADILCLAKEEKDPQLFTILTLLAFSGIRPGELRGLEKEDVHFDTKKLTIRQAATNEPKLNSHQALSSKGPRKLVIGLTKSPSGVRTLYLGDEILAVIQNWLNYLKAKSLVQFESKLLFPNTKGGILREDVLIKKFNRFKERYGLSKYARLYTFRHTFCTNLFHERIDLKTVQKLMGDSTADVILKVYAHVMDDDTKRAGEEINNAYVKMLPDLFDQK</sequence>
<comment type="similarity">
    <text evidence="1">Belongs to the 'phage' integrase family.</text>
</comment>
<feature type="domain" description="Tyr recombinase" evidence="4">
    <location>
        <begin position="144"/>
        <end position="356"/>
    </location>
</feature>
<dbReference type="Proteomes" id="UP001082703">
    <property type="component" value="Unassembled WGS sequence"/>
</dbReference>
<dbReference type="InterPro" id="IPR050090">
    <property type="entry name" value="Tyrosine_recombinase_XerCD"/>
</dbReference>
<organism evidence="5 6">
    <name type="scientific">Caproiciproducens galactitolivorans</name>
    <dbReference type="NCBI Taxonomy" id="642589"/>
    <lineage>
        <taxon>Bacteria</taxon>
        <taxon>Bacillati</taxon>
        <taxon>Bacillota</taxon>
        <taxon>Clostridia</taxon>
        <taxon>Eubacteriales</taxon>
        <taxon>Acutalibacteraceae</taxon>
        <taxon>Caproiciproducens</taxon>
    </lineage>
</organism>
<dbReference type="CDD" id="cd01189">
    <property type="entry name" value="INT_ICEBs1_C_like"/>
    <property type="match status" value="1"/>
</dbReference>
<keyword evidence="2" id="KW-0238">DNA-binding</keyword>
<comment type="caution">
    <text evidence="5">The sequence shown here is derived from an EMBL/GenBank/DDBJ whole genome shotgun (WGS) entry which is preliminary data.</text>
</comment>
<evidence type="ECO:0000313" key="6">
    <source>
        <dbReference type="Proteomes" id="UP001082703"/>
    </source>
</evidence>
<accession>A0ABT4BR51</accession>
<evidence type="ECO:0000256" key="3">
    <source>
        <dbReference type="ARBA" id="ARBA00023172"/>
    </source>
</evidence>
<proteinExistence type="inferred from homology"/>
<gene>
    <name evidence="5" type="ORF">OUY18_03785</name>
</gene>
<dbReference type="Gene3D" id="1.10.150.130">
    <property type="match status" value="1"/>
</dbReference>
<dbReference type="PANTHER" id="PTHR30349:SF64">
    <property type="entry name" value="PROPHAGE INTEGRASE INTD-RELATED"/>
    <property type="match status" value="1"/>
</dbReference>
<evidence type="ECO:0000256" key="1">
    <source>
        <dbReference type="ARBA" id="ARBA00008857"/>
    </source>
</evidence>
<dbReference type="InterPro" id="IPR002104">
    <property type="entry name" value="Integrase_catalytic"/>
</dbReference>
<dbReference type="RefSeq" id="WP_268057383.1">
    <property type="nucleotide sequence ID" value="NZ_JAPOHA010000003.1"/>
</dbReference>
<dbReference type="InterPro" id="IPR010998">
    <property type="entry name" value="Integrase_recombinase_N"/>
</dbReference>
<dbReference type="PANTHER" id="PTHR30349">
    <property type="entry name" value="PHAGE INTEGRASE-RELATED"/>
    <property type="match status" value="1"/>
</dbReference>
<keyword evidence="6" id="KW-1185">Reference proteome</keyword>
<evidence type="ECO:0000256" key="2">
    <source>
        <dbReference type="ARBA" id="ARBA00023125"/>
    </source>
</evidence>
<evidence type="ECO:0000259" key="4">
    <source>
        <dbReference type="PROSITE" id="PS51898"/>
    </source>
</evidence>
<reference evidence="5 6" key="1">
    <citation type="submission" date="2022-11" db="EMBL/GenBank/DDBJ databases">
        <authorList>
            <person name="Caiyu Z."/>
        </authorList>
    </citation>
    <scope>NUCLEOTIDE SEQUENCE [LARGE SCALE GENOMIC DNA]</scope>
    <source>
        <strain evidence="5 6">YR-4</strain>
    </source>
</reference>
<dbReference type="Gene3D" id="1.10.443.10">
    <property type="entry name" value="Intergrase catalytic core"/>
    <property type="match status" value="1"/>
</dbReference>
<name>A0ABT4BR51_9FIRM</name>
<protein>
    <submittedName>
        <fullName evidence="5">Site-specific integrase</fullName>
    </submittedName>
</protein>
<dbReference type="InterPro" id="IPR011010">
    <property type="entry name" value="DNA_brk_join_enz"/>
</dbReference>
<evidence type="ECO:0000313" key="5">
    <source>
        <dbReference type="EMBL" id="MCY1713376.1"/>
    </source>
</evidence>
<dbReference type="Pfam" id="PF00589">
    <property type="entry name" value="Phage_integrase"/>
    <property type="match status" value="1"/>
</dbReference>
<dbReference type="InterPro" id="IPR013762">
    <property type="entry name" value="Integrase-like_cat_sf"/>
</dbReference>
<dbReference type="PROSITE" id="PS51898">
    <property type="entry name" value="TYR_RECOMBINASE"/>
    <property type="match status" value="1"/>
</dbReference>